<evidence type="ECO:0000256" key="2">
    <source>
        <dbReference type="ARBA" id="ARBA00010792"/>
    </source>
</evidence>
<accession>A0A371NU27</accession>
<proteinExistence type="inferred from homology"/>
<evidence type="ECO:0000256" key="7">
    <source>
        <dbReference type="SAM" id="Phobius"/>
    </source>
</evidence>
<organism evidence="9 10">
    <name type="scientific">Microbacterium bovistercoris</name>
    <dbReference type="NCBI Taxonomy" id="2293570"/>
    <lineage>
        <taxon>Bacteria</taxon>
        <taxon>Bacillati</taxon>
        <taxon>Actinomycetota</taxon>
        <taxon>Actinomycetes</taxon>
        <taxon>Micrococcales</taxon>
        <taxon>Microbacteriaceae</taxon>
        <taxon>Microbacterium</taxon>
    </lineage>
</organism>
<evidence type="ECO:0000256" key="5">
    <source>
        <dbReference type="ARBA" id="ARBA00022989"/>
    </source>
</evidence>
<comment type="similarity">
    <text evidence="2">Belongs to the DedA family.</text>
</comment>
<reference evidence="9 10" key="1">
    <citation type="submission" date="2018-08" db="EMBL/GenBank/DDBJ databases">
        <title>Isolation, diversity and antifungal activity of Actinobacteria from cow dung.</title>
        <authorList>
            <person name="Ling L."/>
        </authorList>
    </citation>
    <scope>NUCLEOTIDE SEQUENCE [LARGE SCALE GENOMIC DNA]</scope>
    <source>
        <strain evidence="9 10">NEAU-LLE</strain>
    </source>
</reference>
<dbReference type="OrthoDB" id="9813426at2"/>
<evidence type="ECO:0000259" key="8">
    <source>
        <dbReference type="Pfam" id="PF09335"/>
    </source>
</evidence>
<evidence type="ECO:0000313" key="9">
    <source>
        <dbReference type="EMBL" id="REJ05871.1"/>
    </source>
</evidence>
<comment type="subcellular location">
    <subcellularLocation>
        <location evidence="1">Cell membrane</location>
        <topology evidence="1">Multi-pass membrane protein</topology>
    </subcellularLocation>
</comment>
<dbReference type="GO" id="GO:0005886">
    <property type="term" value="C:plasma membrane"/>
    <property type="evidence" value="ECO:0007669"/>
    <property type="project" value="UniProtKB-SubCell"/>
</dbReference>
<keyword evidence="3" id="KW-1003">Cell membrane</keyword>
<evidence type="ECO:0000256" key="4">
    <source>
        <dbReference type="ARBA" id="ARBA00022692"/>
    </source>
</evidence>
<dbReference type="PANTHER" id="PTHR42709">
    <property type="entry name" value="ALKALINE PHOSPHATASE LIKE PROTEIN"/>
    <property type="match status" value="1"/>
</dbReference>
<keyword evidence="10" id="KW-1185">Reference proteome</keyword>
<protein>
    <submittedName>
        <fullName evidence="9">DedA family protein</fullName>
    </submittedName>
</protein>
<dbReference type="RefSeq" id="WP_116241803.1">
    <property type="nucleotide sequence ID" value="NZ_QUAB01000039.1"/>
</dbReference>
<dbReference type="PANTHER" id="PTHR42709:SF6">
    <property type="entry name" value="UNDECAPRENYL PHOSPHATE TRANSPORTER A"/>
    <property type="match status" value="1"/>
</dbReference>
<dbReference type="Proteomes" id="UP000262172">
    <property type="component" value="Unassembled WGS sequence"/>
</dbReference>
<feature type="transmembrane region" description="Helical" evidence="7">
    <location>
        <begin position="62"/>
        <end position="85"/>
    </location>
</feature>
<keyword evidence="5 7" id="KW-1133">Transmembrane helix</keyword>
<evidence type="ECO:0000256" key="6">
    <source>
        <dbReference type="ARBA" id="ARBA00023136"/>
    </source>
</evidence>
<comment type="caution">
    <text evidence="9">The sequence shown here is derived from an EMBL/GenBank/DDBJ whole genome shotgun (WGS) entry which is preliminary data.</text>
</comment>
<dbReference type="EMBL" id="QUAB01000039">
    <property type="protein sequence ID" value="REJ05871.1"/>
    <property type="molecule type" value="Genomic_DNA"/>
</dbReference>
<keyword evidence="4 7" id="KW-0812">Transmembrane</keyword>
<dbReference type="InterPro" id="IPR051311">
    <property type="entry name" value="DedA_domain"/>
</dbReference>
<name>A0A371NU27_9MICO</name>
<dbReference type="InterPro" id="IPR032816">
    <property type="entry name" value="VTT_dom"/>
</dbReference>
<dbReference type="AlphaFoldDB" id="A0A371NU27"/>
<evidence type="ECO:0000313" key="10">
    <source>
        <dbReference type="Proteomes" id="UP000262172"/>
    </source>
</evidence>
<evidence type="ECO:0000256" key="1">
    <source>
        <dbReference type="ARBA" id="ARBA00004651"/>
    </source>
</evidence>
<keyword evidence="6 7" id="KW-0472">Membrane</keyword>
<feature type="domain" description="VTT" evidence="8">
    <location>
        <begin position="39"/>
        <end position="166"/>
    </location>
</feature>
<evidence type="ECO:0000256" key="3">
    <source>
        <dbReference type="ARBA" id="ARBA00022475"/>
    </source>
</evidence>
<feature type="transmembrane region" description="Helical" evidence="7">
    <location>
        <begin position="146"/>
        <end position="169"/>
    </location>
</feature>
<gene>
    <name evidence="9" type="ORF">DY023_07940</name>
</gene>
<dbReference type="Pfam" id="PF09335">
    <property type="entry name" value="VTT_dom"/>
    <property type="match status" value="1"/>
</dbReference>
<feature type="transmembrane region" description="Helical" evidence="7">
    <location>
        <begin position="181"/>
        <end position="200"/>
    </location>
</feature>
<sequence length="211" mass="23069">MDSTEQLGTIAEWAMSLMERLGSVGAGIAVALENLFPPIPSEIILPLAGFTARRGSLVLWEVLLWTTIGSVIGALLLYGLGAWLGPQRLRRIVDRMPLMKVTDVDRAEAWFARHGGKAVFLGRMVPIVRSLISIPAGIERMPLPRFLLLTAGGSAIWNSIFVLAGYFLGANWHLVEQYADLWQYVVIAAVGVAAAAFVVMRLRERAQGRMG</sequence>